<keyword evidence="5 9" id="KW-0378">Hydrolase</keyword>
<dbReference type="PROSITE" id="PS51746">
    <property type="entry name" value="PPM_2"/>
    <property type="match status" value="1"/>
</dbReference>
<keyword evidence="13" id="KW-1185">Reference proteome</keyword>
<reference evidence="13" key="1">
    <citation type="submission" date="2013-01" db="EMBL/GenBank/DDBJ databases">
        <title>Draft Genome Sequence of a Mulberry Tree, Morus notabilis C.K. Schneid.</title>
        <authorList>
            <person name="He N."/>
            <person name="Zhao S."/>
        </authorList>
    </citation>
    <scope>NUCLEOTIDE SEQUENCE</scope>
</reference>
<organism evidence="12 13">
    <name type="scientific">Morus notabilis</name>
    <dbReference type="NCBI Taxonomy" id="981085"/>
    <lineage>
        <taxon>Eukaryota</taxon>
        <taxon>Viridiplantae</taxon>
        <taxon>Streptophyta</taxon>
        <taxon>Embryophyta</taxon>
        <taxon>Tracheophyta</taxon>
        <taxon>Spermatophyta</taxon>
        <taxon>Magnoliopsida</taxon>
        <taxon>eudicotyledons</taxon>
        <taxon>Gunneridae</taxon>
        <taxon>Pentapetalae</taxon>
        <taxon>rosids</taxon>
        <taxon>fabids</taxon>
        <taxon>Rosales</taxon>
        <taxon>Moraceae</taxon>
        <taxon>Moreae</taxon>
        <taxon>Morus</taxon>
    </lineage>
</organism>
<name>W9R2Z3_9ROSA</name>
<evidence type="ECO:0000256" key="8">
    <source>
        <dbReference type="ARBA" id="ARBA00023211"/>
    </source>
</evidence>
<dbReference type="GO" id="GO:0046872">
    <property type="term" value="F:metal ion binding"/>
    <property type="evidence" value="ECO:0007669"/>
    <property type="project" value="UniProtKB-KW"/>
</dbReference>
<evidence type="ECO:0000256" key="9">
    <source>
        <dbReference type="RuleBase" id="RU003465"/>
    </source>
</evidence>
<comment type="similarity">
    <text evidence="9">Belongs to the PP2C family.</text>
</comment>
<feature type="region of interest" description="Disordered" evidence="10">
    <location>
        <begin position="150"/>
        <end position="172"/>
    </location>
</feature>
<dbReference type="FunFam" id="3.60.40.10:FF:000041">
    <property type="entry name" value="Protein phosphatase 2C 51"/>
    <property type="match status" value="1"/>
</dbReference>
<feature type="domain" description="PPM-type phosphatase" evidence="11">
    <location>
        <begin position="65"/>
        <end position="348"/>
    </location>
</feature>
<evidence type="ECO:0000256" key="7">
    <source>
        <dbReference type="ARBA" id="ARBA00022912"/>
    </source>
</evidence>
<evidence type="ECO:0000313" key="12">
    <source>
        <dbReference type="EMBL" id="EXB66087.1"/>
    </source>
</evidence>
<feature type="region of interest" description="Disordered" evidence="10">
    <location>
        <begin position="27"/>
        <end position="56"/>
    </location>
</feature>
<keyword evidence="4" id="KW-0479">Metal-binding</keyword>
<dbReference type="GO" id="GO:0004722">
    <property type="term" value="F:protein serine/threonine phosphatase activity"/>
    <property type="evidence" value="ECO:0007669"/>
    <property type="project" value="UniProtKB-EC"/>
</dbReference>
<evidence type="ECO:0000259" key="11">
    <source>
        <dbReference type="PROSITE" id="PS51746"/>
    </source>
</evidence>
<dbReference type="STRING" id="981085.W9R2Z3"/>
<protein>
    <recommendedName>
        <fullName evidence="3">protein-serine/threonine phosphatase</fullName>
        <ecNumber evidence="3">3.1.3.16</ecNumber>
    </recommendedName>
</protein>
<dbReference type="Pfam" id="PF00481">
    <property type="entry name" value="PP2C"/>
    <property type="match status" value="1"/>
</dbReference>
<dbReference type="PANTHER" id="PTHR47992">
    <property type="entry name" value="PROTEIN PHOSPHATASE"/>
    <property type="match status" value="1"/>
</dbReference>
<dbReference type="InterPro" id="IPR015655">
    <property type="entry name" value="PP2C"/>
</dbReference>
<dbReference type="PROSITE" id="PS01032">
    <property type="entry name" value="PPM_1"/>
    <property type="match status" value="1"/>
</dbReference>
<comment type="cofactor">
    <cofactor evidence="1">
        <name>Mn(2+)</name>
        <dbReference type="ChEBI" id="CHEBI:29035"/>
    </cofactor>
</comment>
<comment type="cofactor">
    <cofactor evidence="2">
        <name>Mg(2+)</name>
        <dbReference type="ChEBI" id="CHEBI:18420"/>
    </cofactor>
</comment>
<evidence type="ECO:0000256" key="2">
    <source>
        <dbReference type="ARBA" id="ARBA00001946"/>
    </source>
</evidence>
<feature type="compositionally biased region" description="Basic and acidic residues" evidence="10">
    <location>
        <begin position="42"/>
        <end position="56"/>
    </location>
</feature>
<dbReference type="eggNOG" id="KOG0698">
    <property type="taxonomic scope" value="Eukaryota"/>
</dbReference>
<dbReference type="EC" id="3.1.3.16" evidence="3"/>
<sequence length="350" mass="37880">MESLNRKDIDCRLEDLCTNKRMRGISEINSSGSESSNRRMIGKSDGELEENDKGDRGRSLIKCDSFGWISVIGRRRAMEDAVAVAEFDSYRFFAVYDGHGGSGVANACRDRLHQLLEEEVEGRANGSGDGAAVEWEKVMRECFRKMDEEIGGGRGFDDQDEDGDGGGGRGREVALNTVGSTALVLIVGKAVVVVANCGDSRAVLCRDGGTVPLSRAHKPDRPDEREGVEAAGGRIMNWNGCRVLGVLATSRSIGDCYLKPYVISEPEVTVWKRSDSDQFLIIASDGLWDVVSNEFACEVVGRCFDGQIRRRFPEGLGGSTAGEAAALLAELAMARGSKDNISVVVVDLKK</sequence>
<dbReference type="SMART" id="SM00331">
    <property type="entry name" value="PP2C_SIG"/>
    <property type="match status" value="1"/>
</dbReference>
<evidence type="ECO:0000256" key="10">
    <source>
        <dbReference type="SAM" id="MobiDB-lite"/>
    </source>
</evidence>
<evidence type="ECO:0000313" key="13">
    <source>
        <dbReference type="Proteomes" id="UP000030645"/>
    </source>
</evidence>
<dbReference type="InterPro" id="IPR036457">
    <property type="entry name" value="PPM-type-like_dom_sf"/>
</dbReference>
<evidence type="ECO:0000256" key="3">
    <source>
        <dbReference type="ARBA" id="ARBA00013081"/>
    </source>
</evidence>
<keyword evidence="6" id="KW-0460">Magnesium</keyword>
<dbReference type="InterPro" id="IPR000222">
    <property type="entry name" value="PP2C_BS"/>
</dbReference>
<dbReference type="EMBL" id="KE344523">
    <property type="protein sequence ID" value="EXB66087.1"/>
    <property type="molecule type" value="Genomic_DNA"/>
</dbReference>
<dbReference type="InterPro" id="IPR001932">
    <property type="entry name" value="PPM-type_phosphatase-like_dom"/>
</dbReference>
<dbReference type="SUPFAM" id="SSF81606">
    <property type="entry name" value="PP2C-like"/>
    <property type="match status" value="1"/>
</dbReference>
<gene>
    <name evidence="12" type="ORF">L484_003888</name>
</gene>
<proteinExistence type="inferred from homology"/>
<keyword evidence="7 9" id="KW-0904">Protein phosphatase</keyword>
<dbReference type="CDD" id="cd00143">
    <property type="entry name" value="PP2Cc"/>
    <property type="match status" value="1"/>
</dbReference>
<keyword evidence="8" id="KW-0464">Manganese</keyword>
<dbReference type="SMART" id="SM00332">
    <property type="entry name" value="PP2Cc"/>
    <property type="match status" value="1"/>
</dbReference>
<dbReference type="AlphaFoldDB" id="W9R2Z3"/>
<evidence type="ECO:0000256" key="5">
    <source>
        <dbReference type="ARBA" id="ARBA00022801"/>
    </source>
</evidence>
<accession>W9R2Z3</accession>
<dbReference type="Proteomes" id="UP000030645">
    <property type="component" value="Unassembled WGS sequence"/>
</dbReference>
<evidence type="ECO:0000256" key="1">
    <source>
        <dbReference type="ARBA" id="ARBA00001936"/>
    </source>
</evidence>
<evidence type="ECO:0000256" key="4">
    <source>
        <dbReference type="ARBA" id="ARBA00022723"/>
    </source>
</evidence>
<dbReference type="Gene3D" id="3.60.40.10">
    <property type="entry name" value="PPM-type phosphatase domain"/>
    <property type="match status" value="1"/>
</dbReference>
<evidence type="ECO:0000256" key="6">
    <source>
        <dbReference type="ARBA" id="ARBA00022842"/>
    </source>
</evidence>